<evidence type="ECO:0000313" key="2">
    <source>
        <dbReference type="Proteomes" id="UP000193067"/>
    </source>
</evidence>
<reference evidence="1 2" key="1">
    <citation type="journal article" date="2015" name="Biotechnol. Biofuels">
        <title>Enhanced degradation of softwood versus hardwood by the white-rot fungus Pycnoporus coccineus.</title>
        <authorList>
            <person name="Couturier M."/>
            <person name="Navarro D."/>
            <person name="Chevret D."/>
            <person name="Henrissat B."/>
            <person name="Piumi F."/>
            <person name="Ruiz-Duenas F.J."/>
            <person name="Martinez A.T."/>
            <person name="Grigoriev I.V."/>
            <person name="Riley R."/>
            <person name="Lipzen A."/>
            <person name="Berrin J.G."/>
            <person name="Master E.R."/>
            <person name="Rosso M.N."/>
        </authorList>
    </citation>
    <scope>NUCLEOTIDE SEQUENCE [LARGE SCALE GENOMIC DNA]</scope>
    <source>
        <strain evidence="1 2">BRFM310</strain>
    </source>
</reference>
<sequence>MSSSERSLATLPSTARTILIRKEPVTVRTATNGDSPFPCYVTATALGPTFAVGDKVQFQVLNEEPNLGAPQTSTETMPPQTLQDIPVAGSILSVHWPPRGGTVYLVKNDYTDTPHDRVWLHVPGNVSPSMTGGLNPSDLTSPLLAALRDRQREANCMFAS</sequence>
<accession>A0A1Y2IP99</accession>
<keyword evidence="2" id="KW-1185">Reference proteome</keyword>
<evidence type="ECO:0000313" key="1">
    <source>
        <dbReference type="EMBL" id="OSD02444.1"/>
    </source>
</evidence>
<name>A0A1Y2IP99_TRAC3</name>
<proteinExistence type="predicted"/>
<dbReference type="Proteomes" id="UP000193067">
    <property type="component" value="Unassembled WGS sequence"/>
</dbReference>
<dbReference type="EMBL" id="KZ084105">
    <property type="protein sequence ID" value="OSD02444.1"/>
    <property type="molecule type" value="Genomic_DNA"/>
</dbReference>
<organism evidence="1 2">
    <name type="scientific">Trametes coccinea (strain BRFM310)</name>
    <name type="common">Pycnoporus coccineus</name>
    <dbReference type="NCBI Taxonomy" id="1353009"/>
    <lineage>
        <taxon>Eukaryota</taxon>
        <taxon>Fungi</taxon>
        <taxon>Dikarya</taxon>
        <taxon>Basidiomycota</taxon>
        <taxon>Agaricomycotina</taxon>
        <taxon>Agaricomycetes</taxon>
        <taxon>Polyporales</taxon>
        <taxon>Polyporaceae</taxon>
        <taxon>Trametes</taxon>
    </lineage>
</organism>
<protein>
    <submittedName>
        <fullName evidence="1">Uncharacterized protein</fullName>
    </submittedName>
</protein>
<dbReference type="AlphaFoldDB" id="A0A1Y2IP99"/>
<gene>
    <name evidence="1" type="ORF">PYCCODRAFT_1467807</name>
</gene>